<comment type="similarity">
    <text evidence="3 11">Belongs to the cytochrome c oxidase subunit 6A family.</text>
</comment>
<keyword evidence="8" id="KW-0560">Oxidoreductase</keyword>
<keyword evidence="9 12" id="KW-0496">Mitochondrion</keyword>
<comment type="subcellular location">
    <subcellularLocation>
        <location evidence="1">Mitochondrion inner membrane</location>
        <topology evidence="1">Single-pass membrane protein</topology>
    </subcellularLocation>
</comment>
<keyword evidence="10 12" id="KW-0472">Membrane</keyword>
<evidence type="ECO:0000256" key="6">
    <source>
        <dbReference type="ARBA" id="ARBA00022946"/>
    </source>
</evidence>
<dbReference type="UniPathway" id="UPA00705"/>
<evidence type="ECO:0000256" key="3">
    <source>
        <dbReference type="ARBA" id="ARBA00005553"/>
    </source>
</evidence>
<evidence type="ECO:0000256" key="2">
    <source>
        <dbReference type="ARBA" id="ARBA00004673"/>
    </source>
</evidence>
<dbReference type="EMBL" id="MU004230">
    <property type="protein sequence ID" value="KAF2674964.1"/>
    <property type="molecule type" value="Genomic_DNA"/>
</dbReference>
<sequence length="139" mass="15927">MLAQRVGLRGLQRFASRSAQLRASTRQYSAPSEGSLNQSGFKLQDNAFNRERAANKAHAGGSAEFWRKLSIYVAIPCLLIASANAYTLWNEHWEHEAHMPPPEERPQYAYLNLRSKPYPWGDGNKTLFWNDKVNYVKED</sequence>
<dbReference type="InterPro" id="IPR018507">
    <property type="entry name" value="Cyt_c_oxidase_su6a_CS"/>
</dbReference>
<evidence type="ECO:0000256" key="5">
    <source>
        <dbReference type="ARBA" id="ARBA00022792"/>
    </source>
</evidence>
<keyword evidence="5 12" id="KW-0999">Mitochondrion inner membrane</keyword>
<dbReference type="GO" id="GO:0030234">
    <property type="term" value="F:enzyme regulator activity"/>
    <property type="evidence" value="ECO:0007669"/>
    <property type="project" value="TreeGrafter"/>
</dbReference>
<evidence type="ECO:0000256" key="4">
    <source>
        <dbReference type="ARBA" id="ARBA00022692"/>
    </source>
</evidence>
<evidence type="ECO:0000313" key="14">
    <source>
        <dbReference type="Proteomes" id="UP000799302"/>
    </source>
</evidence>
<keyword evidence="4" id="KW-0812">Transmembrane</keyword>
<dbReference type="SUPFAM" id="SSF81411">
    <property type="entry name" value="Mitochondrial cytochrome c oxidase subunit VIa"/>
    <property type="match status" value="1"/>
</dbReference>
<dbReference type="GO" id="GO:0006123">
    <property type="term" value="P:mitochondrial electron transport, cytochrome c to oxygen"/>
    <property type="evidence" value="ECO:0007669"/>
    <property type="project" value="TreeGrafter"/>
</dbReference>
<dbReference type="PROSITE" id="PS01329">
    <property type="entry name" value="COX6A"/>
    <property type="match status" value="1"/>
</dbReference>
<reference evidence="13" key="1">
    <citation type="journal article" date="2020" name="Stud. Mycol.">
        <title>101 Dothideomycetes genomes: a test case for predicting lifestyles and emergence of pathogens.</title>
        <authorList>
            <person name="Haridas S."/>
            <person name="Albert R."/>
            <person name="Binder M."/>
            <person name="Bloem J."/>
            <person name="Labutti K."/>
            <person name="Salamov A."/>
            <person name="Andreopoulos B."/>
            <person name="Baker S."/>
            <person name="Barry K."/>
            <person name="Bills G."/>
            <person name="Bluhm B."/>
            <person name="Cannon C."/>
            <person name="Castanera R."/>
            <person name="Culley D."/>
            <person name="Daum C."/>
            <person name="Ezra D."/>
            <person name="Gonzalez J."/>
            <person name="Henrissat B."/>
            <person name="Kuo A."/>
            <person name="Liang C."/>
            <person name="Lipzen A."/>
            <person name="Lutzoni F."/>
            <person name="Magnuson J."/>
            <person name="Mondo S."/>
            <person name="Nolan M."/>
            <person name="Ohm R."/>
            <person name="Pangilinan J."/>
            <person name="Park H.-J."/>
            <person name="Ramirez L."/>
            <person name="Alfaro M."/>
            <person name="Sun H."/>
            <person name="Tritt A."/>
            <person name="Yoshinaga Y."/>
            <person name="Zwiers L.-H."/>
            <person name="Turgeon B."/>
            <person name="Goodwin S."/>
            <person name="Spatafora J."/>
            <person name="Crous P."/>
            <person name="Grigoriev I."/>
        </authorList>
    </citation>
    <scope>NUCLEOTIDE SEQUENCE</scope>
    <source>
        <strain evidence="13">CBS 115976</strain>
    </source>
</reference>
<evidence type="ECO:0000256" key="11">
    <source>
        <dbReference type="RuleBase" id="RU004396"/>
    </source>
</evidence>
<dbReference type="OrthoDB" id="5947505at2759"/>
<keyword evidence="14" id="KW-1185">Reference proteome</keyword>
<dbReference type="PANTHER" id="PTHR11504">
    <property type="entry name" value="CYTOCHROME C OXIDASE POLYPEPTIDE VIA"/>
    <property type="match status" value="1"/>
</dbReference>
<protein>
    <recommendedName>
        <fullName evidence="12">Cytochrome c oxidase subunit</fullName>
    </recommendedName>
    <alternativeName>
        <fullName evidence="12">Cytochrome c oxidase polypeptide VIa</fullName>
    </alternativeName>
</protein>
<evidence type="ECO:0000256" key="9">
    <source>
        <dbReference type="ARBA" id="ARBA00023128"/>
    </source>
</evidence>
<gene>
    <name evidence="13" type="ORF">BT63DRAFT_474646</name>
</gene>
<dbReference type="PANTHER" id="PTHR11504:SF0">
    <property type="entry name" value="CYTOCHROME C OXIDASE SUBUNIT"/>
    <property type="match status" value="1"/>
</dbReference>
<evidence type="ECO:0000313" key="13">
    <source>
        <dbReference type="EMBL" id="KAF2674964.1"/>
    </source>
</evidence>
<name>A0A6A6UVH2_9PEZI</name>
<proteinExistence type="inferred from homology"/>
<accession>A0A6A6UVH2</accession>
<evidence type="ECO:0000256" key="1">
    <source>
        <dbReference type="ARBA" id="ARBA00004434"/>
    </source>
</evidence>
<evidence type="ECO:0000256" key="10">
    <source>
        <dbReference type="ARBA" id="ARBA00023136"/>
    </source>
</evidence>
<keyword evidence="7" id="KW-1133">Transmembrane helix</keyword>
<dbReference type="Proteomes" id="UP000799302">
    <property type="component" value="Unassembled WGS sequence"/>
</dbReference>
<dbReference type="CDD" id="cd00925">
    <property type="entry name" value="Cyt_c_Oxidase_VIa"/>
    <property type="match status" value="1"/>
</dbReference>
<dbReference type="InterPro" id="IPR036418">
    <property type="entry name" value="Cyt_c_oxidase_su6a_sf"/>
</dbReference>
<dbReference type="GO" id="GO:0005743">
    <property type="term" value="C:mitochondrial inner membrane"/>
    <property type="evidence" value="ECO:0007669"/>
    <property type="project" value="UniProtKB-SubCell"/>
</dbReference>
<evidence type="ECO:0000256" key="12">
    <source>
        <dbReference type="RuleBase" id="RU004397"/>
    </source>
</evidence>
<evidence type="ECO:0000256" key="7">
    <source>
        <dbReference type="ARBA" id="ARBA00022989"/>
    </source>
</evidence>
<dbReference type="GO" id="GO:0016491">
    <property type="term" value="F:oxidoreductase activity"/>
    <property type="evidence" value="ECO:0007669"/>
    <property type="project" value="UniProtKB-KW"/>
</dbReference>
<keyword evidence="6" id="KW-0809">Transit peptide</keyword>
<comment type="pathway">
    <text evidence="2">Energy metabolism; oxidative phosphorylation.</text>
</comment>
<dbReference type="Gene3D" id="4.10.95.10">
    <property type="entry name" value="Cytochrome c oxidase, subunit VIa"/>
    <property type="match status" value="1"/>
</dbReference>
<organism evidence="13 14">
    <name type="scientific">Microthyrium microscopicum</name>
    <dbReference type="NCBI Taxonomy" id="703497"/>
    <lineage>
        <taxon>Eukaryota</taxon>
        <taxon>Fungi</taxon>
        <taxon>Dikarya</taxon>
        <taxon>Ascomycota</taxon>
        <taxon>Pezizomycotina</taxon>
        <taxon>Dothideomycetes</taxon>
        <taxon>Dothideomycetes incertae sedis</taxon>
        <taxon>Microthyriales</taxon>
        <taxon>Microthyriaceae</taxon>
        <taxon>Microthyrium</taxon>
    </lineage>
</organism>
<dbReference type="AlphaFoldDB" id="A0A6A6UVH2"/>
<dbReference type="InterPro" id="IPR001349">
    <property type="entry name" value="Cyt_c_oxidase_su6a"/>
</dbReference>
<dbReference type="FunFam" id="4.10.95.10:FF:000001">
    <property type="entry name" value="Cytochrome c oxidase subunit 6A, mitochondrial"/>
    <property type="match status" value="1"/>
</dbReference>
<evidence type="ECO:0000256" key="8">
    <source>
        <dbReference type="ARBA" id="ARBA00023002"/>
    </source>
</evidence>
<dbReference type="Pfam" id="PF02046">
    <property type="entry name" value="COX6A"/>
    <property type="match status" value="1"/>
</dbReference>